<dbReference type="AlphaFoldDB" id="A0A1D2N1K3"/>
<feature type="chain" id="PRO_5008904885" evidence="4">
    <location>
        <begin position="21"/>
        <end position="580"/>
    </location>
</feature>
<gene>
    <name evidence="6" type="ORF">Ocin01_07588</name>
</gene>
<dbReference type="InterPro" id="IPR035914">
    <property type="entry name" value="Sperma_CUB_dom_sf"/>
</dbReference>
<sequence length="580" mass="64130">MKMKLNSILISFATVTLALGAQNVPISINDAGQDQETRCGATIEADFGTLTVPSSGQAISPGSICIFMIHLQTTNIFRLNFSSLDVSSSSSSDEDCTEAAVRIYSLTNLIPPDKGESYTFCNDNPPPPSSGNFFLSGNLATVIYQNGGGNSSGFTLNFEGLAFQPIPIAHESTYSSATSGFIRYPPVGEYEPNKVTTWLVKTSSDTSNIQLDVAVQRMDIEECGSQLGQANECLCDTLILYDVTSTGVLKETTRLCGKSEEQLIFEGLGPNFILAFFTDHINLPMVGTGFDILYQPSAPVSEITESPTDTTELPPPVANYSNECGGILTGDQGLIEYKIGTDYNNYERCLWTVRTYYRAQIRFTLEESGIEPRFDNVQIYTINSDGVQDKHTFNSSEDLPKTIVLNGTVALVLFQSDYSTIGQGFSLRFIAEEVWDVNVWNFEDHHRVVDLANEEIIRFPETGYYKNLELSTLTFIRPKFNPLHMIEMSITSLELEVDTENGKCLDKLHIYEIRQPTTALPHEEHLFRHTDTDGICELAFVNSSSPPVLATGFVFILATNRHGTFDGFELKMKSPVSPII</sequence>
<proteinExistence type="predicted"/>
<evidence type="ECO:0000259" key="5">
    <source>
        <dbReference type="PROSITE" id="PS01180"/>
    </source>
</evidence>
<dbReference type="PROSITE" id="PS01180">
    <property type="entry name" value="CUB"/>
    <property type="match status" value="3"/>
</dbReference>
<dbReference type="Pfam" id="PF00431">
    <property type="entry name" value="CUB"/>
    <property type="match status" value="1"/>
</dbReference>
<evidence type="ECO:0000256" key="4">
    <source>
        <dbReference type="SAM" id="SignalP"/>
    </source>
</evidence>
<evidence type="ECO:0000313" key="6">
    <source>
        <dbReference type="EMBL" id="ODM99091.1"/>
    </source>
</evidence>
<keyword evidence="2" id="KW-1015">Disulfide bond</keyword>
<dbReference type="PANTHER" id="PTHR24251">
    <property type="entry name" value="OVOCHYMASE-RELATED"/>
    <property type="match status" value="1"/>
</dbReference>
<dbReference type="CDD" id="cd00041">
    <property type="entry name" value="CUB"/>
    <property type="match status" value="1"/>
</dbReference>
<keyword evidence="7" id="KW-1185">Reference proteome</keyword>
<keyword evidence="4" id="KW-0732">Signal</keyword>
<dbReference type="InterPro" id="IPR000859">
    <property type="entry name" value="CUB_dom"/>
</dbReference>
<organism evidence="6 7">
    <name type="scientific">Orchesella cincta</name>
    <name type="common">Springtail</name>
    <name type="synonym">Podura cincta</name>
    <dbReference type="NCBI Taxonomy" id="48709"/>
    <lineage>
        <taxon>Eukaryota</taxon>
        <taxon>Metazoa</taxon>
        <taxon>Ecdysozoa</taxon>
        <taxon>Arthropoda</taxon>
        <taxon>Hexapoda</taxon>
        <taxon>Collembola</taxon>
        <taxon>Entomobryomorpha</taxon>
        <taxon>Entomobryoidea</taxon>
        <taxon>Orchesellidae</taxon>
        <taxon>Orchesellinae</taxon>
        <taxon>Orchesella</taxon>
    </lineage>
</organism>
<feature type="domain" description="CUB" evidence="5">
    <location>
        <begin position="170"/>
        <end position="297"/>
    </location>
</feature>
<name>A0A1D2N1K3_ORCCI</name>
<evidence type="ECO:0000313" key="7">
    <source>
        <dbReference type="Proteomes" id="UP000094527"/>
    </source>
</evidence>
<comment type="caution">
    <text evidence="3">Lacks conserved residue(s) required for the propagation of feature annotation.</text>
</comment>
<feature type="domain" description="CUB" evidence="5">
    <location>
        <begin position="39"/>
        <end position="161"/>
    </location>
</feature>
<dbReference type="SMART" id="SM00042">
    <property type="entry name" value="CUB"/>
    <property type="match status" value="3"/>
</dbReference>
<dbReference type="STRING" id="48709.A0A1D2N1K3"/>
<feature type="signal peptide" evidence="4">
    <location>
        <begin position="1"/>
        <end position="20"/>
    </location>
</feature>
<reference evidence="6 7" key="1">
    <citation type="journal article" date="2016" name="Genome Biol. Evol.">
        <title>Gene Family Evolution Reflects Adaptation to Soil Environmental Stressors in the Genome of the Collembolan Orchesella cincta.</title>
        <authorList>
            <person name="Faddeeva-Vakhrusheva A."/>
            <person name="Derks M.F."/>
            <person name="Anvar S.Y."/>
            <person name="Agamennone V."/>
            <person name="Suring W."/>
            <person name="Smit S."/>
            <person name="van Straalen N.M."/>
            <person name="Roelofs D."/>
        </authorList>
    </citation>
    <scope>NUCLEOTIDE SEQUENCE [LARGE SCALE GENOMIC DNA]</scope>
    <source>
        <tissue evidence="6">Mixed pool</tissue>
    </source>
</reference>
<evidence type="ECO:0000256" key="1">
    <source>
        <dbReference type="ARBA" id="ARBA00022737"/>
    </source>
</evidence>
<dbReference type="OMA" id="SENNANC"/>
<dbReference type="Gene3D" id="2.60.120.290">
    <property type="entry name" value="Spermadhesin, CUB domain"/>
    <property type="match status" value="3"/>
</dbReference>
<protein>
    <submittedName>
        <fullName evidence="6">CUB domain-containing protein 2</fullName>
    </submittedName>
</protein>
<evidence type="ECO:0000256" key="2">
    <source>
        <dbReference type="ARBA" id="ARBA00023157"/>
    </source>
</evidence>
<accession>A0A1D2N1K3</accession>
<dbReference type="SUPFAM" id="SSF49854">
    <property type="entry name" value="Spermadhesin, CUB domain"/>
    <property type="match status" value="3"/>
</dbReference>
<comment type="caution">
    <text evidence="6">The sequence shown here is derived from an EMBL/GenBank/DDBJ whole genome shotgun (WGS) entry which is preliminary data.</text>
</comment>
<dbReference type="OrthoDB" id="8288656at2759"/>
<keyword evidence="1" id="KW-0677">Repeat</keyword>
<feature type="domain" description="CUB" evidence="5">
    <location>
        <begin position="324"/>
        <end position="432"/>
    </location>
</feature>
<dbReference type="Proteomes" id="UP000094527">
    <property type="component" value="Unassembled WGS sequence"/>
</dbReference>
<evidence type="ECO:0000256" key="3">
    <source>
        <dbReference type="PROSITE-ProRule" id="PRU00059"/>
    </source>
</evidence>
<dbReference type="EMBL" id="LJIJ01000300">
    <property type="protein sequence ID" value="ODM99091.1"/>
    <property type="molecule type" value="Genomic_DNA"/>
</dbReference>